<keyword evidence="1" id="KW-1133">Transmembrane helix</keyword>
<sequence>MIEITEAQTFLIGLGAGLLASVKIWWGRKTMVQKKAAFNDVLDACSDKRISIEEVKYLVEEHF</sequence>
<keyword evidence="3" id="KW-1185">Reference proteome</keyword>
<protein>
    <submittedName>
        <fullName evidence="2">Uncharacterized protein</fullName>
    </submittedName>
</protein>
<dbReference type="HOGENOM" id="CLU_2875074_0_0_2"/>
<dbReference type="Proteomes" id="UP000010866">
    <property type="component" value="Chromosome"/>
</dbReference>
<feature type="transmembrane region" description="Helical" evidence="1">
    <location>
        <begin position="6"/>
        <end position="26"/>
    </location>
</feature>
<accession>L0KZC3</accession>
<keyword evidence="1" id="KW-0472">Membrane</keyword>
<organism evidence="2 3">
    <name type="scientific">Methanomethylovorans hollandica (strain DSM 15978 / NBRC 107637 / DMS1)</name>
    <dbReference type="NCBI Taxonomy" id="867904"/>
    <lineage>
        <taxon>Archaea</taxon>
        <taxon>Methanobacteriati</taxon>
        <taxon>Methanobacteriota</taxon>
        <taxon>Stenosarchaea group</taxon>
        <taxon>Methanomicrobia</taxon>
        <taxon>Methanosarcinales</taxon>
        <taxon>Methanosarcinaceae</taxon>
        <taxon>Methanomethylovorans</taxon>
    </lineage>
</organism>
<dbReference type="STRING" id="867904.Metho_1213"/>
<keyword evidence="1" id="KW-0812">Transmembrane</keyword>
<name>L0KZC3_METHD</name>
<dbReference type="KEGG" id="mhz:Metho_1213"/>
<dbReference type="RefSeq" id="WP_015324609.1">
    <property type="nucleotide sequence ID" value="NC_019977.1"/>
</dbReference>
<gene>
    <name evidence="2" type="ordered locus">Metho_1213</name>
</gene>
<evidence type="ECO:0000256" key="1">
    <source>
        <dbReference type="SAM" id="Phobius"/>
    </source>
</evidence>
<dbReference type="AlphaFoldDB" id="L0KZC3"/>
<reference evidence="3" key="1">
    <citation type="submission" date="2012-02" db="EMBL/GenBank/DDBJ databases">
        <title>Complete sequence of chromosome of Methanomethylovorans hollandica DSM 15978.</title>
        <authorList>
            <person name="Lucas S."/>
            <person name="Copeland A."/>
            <person name="Lapidus A."/>
            <person name="Glavina del Rio T."/>
            <person name="Dalin E."/>
            <person name="Tice H."/>
            <person name="Bruce D."/>
            <person name="Goodwin L."/>
            <person name="Pitluck S."/>
            <person name="Peters L."/>
            <person name="Mikhailova N."/>
            <person name="Held B."/>
            <person name="Kyrpides N."/>
            <person name="Mavromatis K."/>
            <person name="Ivanova N."/>
            <person name="Brettin T."/>
            <person name="Detter J.C."/>
            <person name="Han C."/>
            <person name="Larimer F."/>
            <person name="Land M."/>
            <person name="Hauser L."/>
            <person name="Markowitz V."/>
            <person name="Cheng J.-F."/>
            <person name="Hugenholtz P."/>
            <person name="Woyke T."/>
            <person name="Wu D."/>
            <person name="Spring S."/>
            <person name="Schroeder M."/>
            <person name="Brambilla E."/>
            <person name="Klenk H.-P."/>
            <person name="Eisen J.A."/>
        </authorList>
    </citation>
    <scope>NUCLEOTIDE SEQUENCE [LARGE SCALE GENOMIC DNA]</scope>
    <source>
        <strain evidence="3">DSM 15978 / NBRC 107637 / DMS1</strain>
    </source>
</reference>
<dbReference type="EMBL" id="CP003362">
    <property type="protein sequence ID" value="AGB49443.1"/>
    <property type="molecule type" value="Genomic_DNA"/>
</dbReference>
<proteinExistence type="predicted"/>
<evidence type="ECO:0000313" key="3">
    <source>
        <dbReference type="Proteomes" id="UP000010866"/>
    </source>
</evidence>
<dbReference type="GeneID" id="14407022"/>
<evidence type="ECO:0000313" key="2">
    <source>
        <dbReference type="EMBL" id="AGB49443.1"/>
    </source>
</evidence>